<gene>
    <name evidence="7" type="ORF">FVE85_0162</name>
</gene>
<feature type="compositionally biased region" description="Acidic residues" evidence="5">
    <location>
        <begin position="39"/>
        <end position="48"/>
    </location>
</feature>
<dbReference type="GO" id="GO:0008270">
    <property type="term" value="F:zinc ion binding"/>
    <property type="evidence" value="ECO:0007669"/>
    <property type="project" value="UniProtKB-KW"/>
</dbReference>
<feature type="compositionally biased region" description="Basic and acidic residues" evidence="5">
    <location>
        <begin position="296"/>
        <end position="310"/>
    </location>
</feature>
<evidence type="ECO:0000256" key="2">
    <source>
        <dbReference type="ARBA" id="ARBA00022771"/>
    </source>
</evidence>
<dbReference type="Pfam" id="PF04194">
    <property type="entry name" value="PDCD2_C"/>
    <property type="match status" value="1"/>
</dbReference>
<dbReference type="Gene3D" id="6.10.140.2220">
    <property type="match status" value="1"/>
</dbReference>
<evidence type="ECO:0000256" key="3">
    <source>
        <dbReference type="ARBA" id="ARBA00022833"/>
    </source>
</evidence>
<accession>A0A5J4Z0Q3</accession>
<evidence type="ECO:0000256" key="1">
    <source>
        <dbReference type="ARBA" id="ARBA00022723"/>
    </source>
</evidence>
<evidence type="ECO:0000259" key="6">
    <source>
        <dbReference type="PROSITE" id="PS50865"/>
    </source>
</evidence>
<dbReference type="Proteomes" id="UP000324585">
    <property type="component" value="Unassembled WGS sequence"/>
</dbReference>
<keyword evidence="3" id="KW-0862">Zinc</keyword>
<dbReference type="PANTHER" id="PTHR12298:SF4">
    <property type="entry name" value="PROGRAMMED CELL DEATH PROTEIN 2"/>
    <property type="match status" value="1"/>
</dbReference>
<keyword evidence="1" id="KW-0479">Metal-binding</keyword>
<dbReference type="OMA" id="HQVIRYS"/>
<feature type="compositionally biased region" description="Basic and acidic residues" evidence="5">
    <location>
        <begin position="13"/>
        <end position="36"/>
    </location>
</feature>
<feature type="region of interest" description="Disordered" evidence="5">
    <location>
        <begin position="296"/>
        <end position="319"/>
    </location>
</feature>
<keyword evidence="2 4" id="KW-0863">Zinc-finger</keyword>
<evidence type="ECO:0000256" key="5">
    <source>
        <dbReference type="SAM" id="MobiDB-lite"/>
    </source>
</evidence>
<dbReference type="Pfam" id="PF01753">
    <property type="entry name" value="zf-MYND"/>
    <property type="match status" value="1"/>
</dbReference>
<dbReference type="SUPFAM" id="SSF144232">
    <property type="entry name" value="HIT/MYND zinc finger-like"/>
    <property type="match status" value="1"/>
</dbReference>
<dbReference type="EMBL" id="VRMN01000002">
    <property type="protein sequence ID" value="KAA8496433.1"/>
    <property type="molecule type" value="Genomic_DNA"/>
</dbReference>
<evidence type="ECO:0000256" key="4">
    <source>
        <dbReference type="PROSITE-ProRule" id="PRU00134"/>
    </source>
</evidence>
<keyword evidence="8" id="KW-1185">Reference proteome</keyword>
<dbReference type="InterPro" id="IPR007320">
    <property type="entry name" value="PDCD2_C"/>
</dbReference>
<dbReference type="PROSITE" id="PS50865">
    <property type="entry name" value="ZF_MYND_2"/>
    <property type="match status" value="1"/>
</dbReference>
<feature type="domain" description="MYND-type" evidence="6">
    <location>
        <begin position="199"/>
        <end position="237"/>
    </location>
</feature>
<comment type="caution">
    <text evidence="7">The sequence shown here is derived from an EMBL/GenBank/DDBJ whole genome shotgun (WGS) entry which is preliminary data.</text>
</comment>
<dbReference type="PANTHER" id="PTHR12298">
    <property type="entry name" value="PCDC2 PROGRAMMED CELL DEATH PROTEIN 2 -RELATED"/>
    <property type="match status" value="1"/>
</dbReference>
<protein>
    <submittedName>
        <fullName evidence="7">Programmed cell death protein 2</fullName>
    </submittedName>
</protein>
<dbReference type="AlphaFoldDB" id="A0A5J4Z0Q3"/>
<proteinExistence type="predicted"/>
<dbReference type="OrthoDB" id="443682at2759"/>
<dbReference type="GO" id="GO:0005737">
    <property type="term" value="C:cytoplasm"/>
    <property type="evidence" value="ECO:0007669"/>
    <property type="project" value="InterPro"/>
</dbReference>
<reference evidence="8" key="1">
    <citation type="journal article" date="2019" name="Nat. Commun.">
        <title>Expansion of phycobilisome linker gene families in mesophilic red algae.</title>
        <authorList>
            <person name="Lee J."/>
            <person name="Kim D."/>
            <person name="Bhattacharya D."/>
            <person name="Yoon H.S."/>
        </authorList>
    </citation>
    <scope>NUCLEOTIDE SEQUENCE [LARGE SCALE GENOMIC DNA]</scope>
    <source>
        <strain evidence="8">CCMP 1328</strain>
    </source>
</reference>
<dbReference type="InterPro" id="IPR002893">
    <property type="entry name" value="Znf_MYND"/>
</dbReference>
<feature type="region of interest" description="Disordered" evidence="5">
    <location>
        <begin position="1"/>
        <end position="49"/>
    </location>
</feature>
<organism evidence="7 8">
    <name type="scientific">Porphyridium purpureum</name>
    <name type="common">Red alga</name>
    <name type="synonym">Porphyridium cruentum</name>
    <dbReference type="NCBI Taxonomy" id="35688"/>
    <lineage>
        <taxon>Eukaryota</taxon>
        <taxon>Rhodophyta</taxon>
        <taxon>Bangiophyceae</taxon>
        <taxon>Porphyridiales</taxon>
        <taxon>Porphyridiaceae</taxon>
        <taxon>Porphyridium</taxon>
    </lineage>
</organism>
<evidence type="ECO:0000313" key="7">
    <source>
        <dbReference type="EMBL" id="KAA8496433.1"/>
    </source>
</evidence>
<sequence>MDPVDAADPGHSSGERMDAADDPPRPRAETDAEKASASEGEDLEDDEGRDVNKHVYVGFTAPVQDAEERALLGSARMFASKVGGRPAWLVPEADKIPSASSLVCESCSGADGLDTDLEREPMRMLLQIYAPLDDAAFHRILYLFVCRRAGCQRGRGSFKVFRQQLPRRNPFYAFDYEPPSVQDVLAENQQREGRNVHLCCVCGILARSKCALCKRAWYCSKFCQLDDWKRLGHKELCGKEADPQSSCKDARAEILSERLFPLLRIEVEQAFSALPLASAAPVGTMQDADDNEFLNKEEAKSHSAPSRDAESNQASKNNDVGAQATPIAADSHMVRFQQAVESDPDQAIRYYSWSSIDNEDKDGPDVYPVEPLWMHTEHVLNFLPPACERCTGSRRLEFQVMPQLIYFIEESVELPEKRSEDEHDQVLCTNAEEDPDASQQAALYSMASALSKQGVIEFGTLVVYTCANSCTGDGLAPEYVFHQPPPSHLPF</sequence>
<evidence type="ECO:0000313" key="8">
    <source>
        <dbReference type="Proteomes" id="UP000324585"/>
    </source>
</evidence>
<name>A0A5J4Z0Q3_PORPP</name>